<gene>
    <name evidence="2" type="ORF">NCTC13043_02305</name>
</gene>
<reference evidence="2 3" key="1">
    <citation type="submission" date="2018-06" db="EMBL/GenBank/DDBJ databases">
        <authorList>
            <consortium name="Pathogen Informatics"/>
            <person name="Doyle S."/>
        </authorList>
    </citation>
    <scope>NUCLEOTIDE SEQUENCE [LARGE SCALE GENOMIC DNA]</scope>
    <source>
        <strain evidence="2 3">NCTC13043</strain>
    </source>
</reference>
<name>A0A379GA02_9BACT</name>
<evidence type="ECO:0000313" key="2">
    <source>
        <dbReference type="EMBL" id="SUC37807.1"/>
    </source>
</evidence>
<evidence type="ECO:0000256" key="1">
    <source>
        <dbReference type="SAM" id="Phobius"/>
    </source>
</evidence>
<sequence length="233" mass="26754">MINTILNIPLFSPITTVDYVSWLFFICFFYAIVGLFFLRSKFRHQENRKKLMYILVFGECVLIGASLVSAYCANSSFKIGIYTLPFVLIVSFIAGNIAIVRYIVKTQRWINANRGYATLLFKEEWFVREVHRIVILEIDGIPYGKGLIYWAMNKCLIAPGKHQIKLAVKVLDSYKSKPKTKEYTQDVLLNMAPMGKYIIEEDREKQCLNVRSLFKVVTNSTEVAHKSGSTPPT</sequence>
<keyword evidence="1" id="KW-1133">Transmembrane helix</keyword>
<feature type="transmembrane region" description="Helical" evidence="1">
    <location>
        <begin position="19"/>
        <end position="39"/>
    </location>
</feature>
<dbReference type="AlphaFoldDB" id="A0A379GA02"/>
<feature type="transmembrane region" description="Helical" evidence="1">
    <location>
        <begin position="79"/>
        <end position="104"/>
    </location>
</feature>
<dbReference type="Proteomes" id="UP000254235">
    <property type="component" value="Unassembled WGS sequence"/>
</dbReference>
<dbReference type="RefSeq" id="WP_115084164.1">
    <property type="nucleotide sequence ID" value="NZ_UGTP01000003.1"/>
</dbReference>
<organism evidence="2 3">
    <name type="scientific">Prevotella pallens</name>
    <dbReference type="NCBI Taxonomy" id="60133"/>
    <lineage>
        <taxon>Bacteria</taxon>
        <taxon>Pseudomonadati</taxon>
        <taxon>Bacteroidota</taxon>
        <taxon>Bacteroidia</taxon>
        <taxon>Bacteroidales</taxon>
        <taxon>Prevotellaceae</taxon>
        <taxon>Prevotella</taxon>
    </lineage>
</organism>
<keyword evidence="1" id="KW-0472">Membrane</keyword>
<dbReference type="OrthoDB" id="1083963at2"/>
<dbReference type="GeneID" id="78571918"/>
<keyword evidence="1" id="KW-0812">Transmembrane</keyword>
<feature type="transmembrane region" description="Helical" evidence="1">
    <location>
        <begin position="51"/>
        <end position="73"/>
    </location>
</feature>
<accession>A0A379GA02</accession>
<dbReference type="EMBL" id="UGTP01000003">
    <property type="protein sequence ID" value="SUC37807.1"/>
    <property type="molecule type" value="Genomic_DNA"/>
</dbReference>
<protein>
    <submittedName>
        <fullName evidence="2">Uncharacterized protein</fullName>
    </submittedName>
</protein>
<evidence type="ECO:0000313" key="3">
    <source>
        <dbReference type="Proteomes" id="UP000254235"/>
    </source>
</evidence>
<proteinExistence type="predicted"/>